<dbReference type="SUPFAM" id="SSF109998">
    <property type="entry name" value="Triger factor/SurA peptide-binding domain-like"/>
    <property type="match status" value="1"/>
</dbReference>
<dbReference type="InterPro" id="IPR052029">
    <property type="entry name" value="PpiD_chaperone"/>
</dbReference>
<dbReference type="GO" id="GO:0003755">
    <property type="term" value="F:peptidyl-prolyl cis-trans isomerase activity"/>
    <property type="evidence" value="ECO:0007669"/>
    <property type="project" value="UniProtKB-KW"/>
</dbReference>
<protein>
    <recommendedName>
        <fullName evidence="9">Periplasmic chaperone PpiD</fullName>
    </recommendedName>
    <alternativeName>
        <fullName evidence="10">Periplasmic folding chaperone</fullName>
    </alternativeName>
</protein>
<evidence type="ECO:0000256" key="13">
    <source>
        <dbReference type="SAM" id="Phobius"/>
    </source>
</evidence>
<evidence type="ECO:0000256" key="10">
    <source>
        <dbReference type="ARBA" id="ARBA00042775"/>
    </source>
</evidence>
<comment type="subcellular location">
    <subcellularLocation>
        <location evidence="1">Cell inner membrane</location>
        <topology evidence="1">Single-pass type II membrane protein</topology>
        <orientation evidence="1">Periplasmic side</orientation>
    </subcellularLocation>
</comment>
<dbReference type="InterPro" id="IPR000297">
    <property type="entry name" value="PPIase_PpiC"/>
</dbReference>
<dbReference type="PROSITE" id="PS50198">
    <property type="entry name" value="PPIC_PPIASE_2"/>
    <property type="match status" value="2"/>
</dbReference>
<name>A0A6J4P8U5_9BACT</name>
<keyword evidence="3" id="KW-0997">Cell inner membrane</keyword>
<dbReference type="EMBL" id="CADCUR010000197">
    <property type="protein sequence ID" value="CAA9409091.1"/>
    <property type="molecule type" value="Genomic_DNA"/>
</dbReference>
<evidence type="ECO:0000256" key="7">
    <source>
        <dbReference type="ARBA" id="ARBA00023186"/>
    </source>
</evidence>
<dbReference type="Gene3D" id="3.10.50.40">
    <property type="match status" value="3"/>
</dbReference>
<dbReference type="SUPFAM" id="SSF54534">
    <property type="entry name" value="FKBP-like"/>
    <property type="match status" value="2"/>
</dbReference>
<dbReference type="Pfam" id="PF13624">
    <property type="entry name" value="SurA_N_3"/>
    <property type="match status" value="1"/>
</dbReference>
<keyword evidence="5 13" id="KW-1133">Transmembrane helix</keyword>
<evidence type="ECO:0000259" key="14">
    <source>
        <dbReference type="PROSITE" id="PS50198"/>
    </source>
</evidence>
<evidence type="ECO:0000256" key="8">
    <source>
        <dbReference type="ARBA" id="ARBA00038408"/>
    </source>
</evidence>
<dbReference type="PANTHER" id="PTHR47529:SF1">
    <property type="entry name" value="PERIPLASMIC CHAPERONE PPID"/>
    <property type="match status" value="1"/>
</dbReference>
<evidence type="ECO:0000256" key="11">
    <source>
        <dbReference type="PROSITE-ProRule" id="PRU00278"/>
    </source>
</evidence>
<feature type="region of interest" description="Disordered" evidence="12">
    <location>
        <begin position="314"/>
        <end position="336"/>
    </location>
</feature>
<evidence type="ECO:0000256" key="2">
    <source>
        <dbReference type="ARBA" id="ARBA00022475"/>
    </source>
</evidence>
<evidence type="ECO:0000256" key="9">
    <source>
        <dbReference type="ARBA" id="ARBA00040743"/>
    </source>
</evidence>
<dbReference type="InterPro" id="IPR046357">
    <property type="entry name" value="PPIase_dom_sf"/>
</dbReference>
<keyword evidence="2" id="KW-1003">Cell membrane</keyword>
<dbReference type="PANTHER" id="PTHR47529">
    <property type="entry name" value="PEPTIDYL-PROLYL CIS-TRANS ISOMERASE D"/>
    <property type="match status" value="1"/>
</dbReference>
<keyword evidence="11" id="KW-0697">Rotamase</keyword>
<organism evidence="15">
    <name type="scientific">uncultured Pyrinomonadaceae bacterium</name>
    <dbReference type="NCBI Taxonomy" id="2283094"/>
    <lineage>
        <taxon>Bacteria</taxon>
        <taxon>Pseudomonadati</taxon>
        <taxon>Acidobacteriota</taxon>
        <taxon>Blastocatellia</taxon>
        <taxon>Blastocatellales</taxon>
        <taxon>Pyrinomonadaceae</taxon>
        <taxon>environmental samples</taxon>
    </lineage>
</organism>
<dbReference type="AlphaFoldDB" id="A0A6J4P8U5"/>
<evidence type="ECO:0000256" key="3">
    <source>
        <dbReference type="ARBA" id="ARBA00022519"/>
    </source>
</evidence>
<feature type="domain" description="PpiC" evidence="14">
    <location>
        <begin position="258"/>
        <end position="365"/>
    </location>
</feature>
<gene>
    <name evidence="15" type="ORF">AVDCRST_MAG74-2159</name>
</gene>
<keyword evidence="7" id="KW-0143">Chaperone</keyword>
<evidence type="ECO:0000256" key="1">
    <source>
        <dbReference type="ARBA" id="ARBA00004382"/>
    </source>
</evidence>
<dbReference type="Pfam" id="PF13145">
    <property type="entry name" value="Rotamase_2"/>
    <property type="match status" value="1"/>
</dbReference>
<sequence>MLKFFSRMERTRNVVLILFAVLMVVSLIVFYAPSNTDVTGNLTRSEETVAQVGNESVSVGDVALQKESMSQMGRPMPGKFLLDRLIGQRLVRLEADRLGLKTADAEVANYIRQQFKSMDGVPFDQKRYEQNVTDQFGSVKNYEESVRDQLSAQKLEAFLTSGASVSEQEILTDYQRKNTKFDLTYVPVNSTDLAQTVTPSDEELRNYFEQNKASYYIKSPQKKIRYVFVNTAKLGGKLPVSEEDLRAEYEKIPVDKKQAGVEGQQIVLRIPKPELESQIQAKANEIYTQAKKDGGVITEEAFAELVQGYSEDAASKSRGGSLSGLVKENKQNPTDPYQRLLTMQPGEVTEPIKFQDRYYILRRGEAVPKTFEDARKEIEVSLRNRRGYAAAADLAQKIADDLKQTKDATATAQKFAAEANMSAGEMVRETGFIKPGDTVENIGNSPQFEEGIATLENQGDVGEKTPIQNGFAIPLLVEKREPRDAEFEDVRAQIVETVKVEQARARVEEIAKQIAAGATGAGNLAAAATSKGLKAQDAKTFILGSPLGQGPSAGTSEALEEAIYNLKAGEVTKTPIQIGDNWYVVGVNSREEAKMEEFAKERDRLVEQKLTEKRGQIFTDYLGAVRREMETKGDIKIYQDVLAKLDEGDDADAPQNAQQLQQQMLQQQIQQQIQQQQQQQQAPSQGK</sequence>
<reference evidence="15" key="1">
    <citation type="submission" date="2020-02" db="EMBL/GenBank/DDBJ databases">
        <authorList>
            <person name="Meier V. D."/>
        </authorList>
    </citation>
    <scope>NUCLEOTIDE SEQUENCE</scope>
    <source>
        <strain evidence="15">AVDCRST_MAG74</strain>
    </source>
</reference>
<keyword evidence="11" id="KW-0413">Isomerase</keyword>
<evidence type="ECO:0000313" key="15">
    <source>
        <dbReference type="EMBL" id="CAA9409091.1"/>
    </source>
</evidence>
<keyword evidence="6 13" id="KW-0472">Membrane</keyword>
<dbReference type="GO" id="GO:0005886">
    <property type="term" value="C:plasma membrane"/>
    <property type="evidence" value="ECO:0007669"/>
    <property type="project" value="UniProtKB-SubCell"/>
</dbReference>
<keyword evidence="4 13" id="KW-0812">Transmembrane</keyword>
<comment type="similarity">
    <text evidence="8">Belongs to the PpiD chaperone family.</text>
</comment>
<feature type="domain" description="PpiC" evidence="14">
    <location>
        <begin position="482"/>
        <end position="589"/>
    </location>
</feature>
<feature type="transmembrane region" description="Helical" evidence="13">
    <location>
        <begin position="12"/>
        <end position="32"/>
    </location>
</feature>
<dbReference type="InterPro" id="IPR027304">
    <property type="entry name" value="Trigger_fact/SurA_dom_sf"/>
</dbReference>
<evidence type="ECO:0000256" key="5">
    <source>
        <dbReference type="ARBA" id="ARBA00022989"/>
    </source>
</evidence>
<evidence type="ECO:0000256" key="12">
    <source>
        <dbReference type="SAM" id="MobiDB-lite"/>
    </source>
</evidence>
<dbReference type="Gene3D" id="1.10.4030.10">
    <property type="entry name" value="Porin chaperone SurA, peptide-binding domain"/>
    <property type="match status" value="1"/>
</dbReference>
<accession>A0A6J4P8U5</accession>
<evidence type="ECO:0000256" key="4">
    <source>
        <dbReference type="ARBA" id="ARBA00022692"/>
    </source>
</evidence>
<proteinExistence type="inferred from homology"/>
<evidence type="ECO:0000256" key="6">
    <source>
        <dbReference type="ARBA" id="ARBA00023136"/>
    </source>
</evidence>
<dbReference type="Pfam" id="PF00639">
    <property type="entry name" value="Rotamase"/>
    <property type="match status" value="1"/>
</dbReference>